<evidence type="ECO:0000256" key="3">
    <source>
        <dbReference type="ARBA" id="ARBA00022723"/>
    </source>
</evidence>
<dbReference type="Gene3D" id="3.40.50.300">
    <property type="entry name" value="P-loop containing nucleotide triphosphate hydrolases"/>
    <property type="match status" value="1"/>
</dbReference>
<comment type="cofactor">
    <cofactor evidence="10">
        <name>Zn(2+)</name>
        <dbReference type="ChEBI" id="CHEBI:29105"/>
    </cofactor>
    <text evidence="10">Binds 1 zinc ion per subunit.</text>
</comment>
<gene>
    <name evidence="10 13" type="primary">rsgA</name>
    <name evidence="13" type="ORF">ACFSVN_06500</name>
</gene>
<evidence type="ECO:0000256" key="5">
    <source>
        <dbReference type="ARBA" id="ARBA00022741"/>
    </source>
</evidence>
<feature type="binding site" evidence="10">
    <location>
        <begin position="126"/>
        <end position="129"/>
    </location>
    <ligand>
        <name>GTP</name>
        <dbReference type="ChEBI" id="CHEBI:37565"/>
    </ligand>
</feature>
<dbReference type="NCBIfam" id="TIGR00157">
    <property type="entry name" value="ribosome small subunit-dependent GTPase A"/>
    <property type="match status" value="1"/>
</dbReference>
<evidence type="ECO:0000259" key="11">
    <source>
        <dbReference type="PROSITE" id="PS50936"/>
    </source>
</evidence>
<evidence type="ECO:0000256" key="2">
    <source>
        <dbReference type="ARBA" id="ARBA00022517"/>
    </source>
</evidence>
<keyword evidence="8 10" id="KW-0694">RNA-binding</keyword>
<dbReference type="PROSITE" id="PS50936">
    <property type="entry name" value="ENGC_GTPASE"/>
    <property type="match status" value="1"/>
</dbReference>
<dbReference type="EMBL" id="JBHULI010000024">
    <property type="protein sequence ID" value="MFD2532089.1"/>
    <property type="molecule type" value="Genomic_DNA"/>
</dbReference>
<evidence type="ECO:0000313" key="13">
    <source>
        <dbReference type="EMBL" id="MFD2532089.1"/>
    </source>
</evidence>
<evidence type="ECO:0000256" key="8">
    <source>
        <dbReference type="ARBA" id="ARBA00022884"/>
    </source>
</evidence>
<dbReference type="InterPro" id="IPR030378">
    <property type="entry name" value="G_CP_dom"/>
</dbReference>
<evidence type="ECO:0000259" key="12">
    <source>
        <dbReference type="PROSITE" id="PS51721"/>
    </source>
</evidence>
<dbReference type="Proteomes" id="UP001597460">
    <property type="component" value="Unassembled WGS sequence"/>
</dbReference>
<dbReference type="SUPFAM" id="SSF52540">
    <property type="entry name" value="P-loop containing nucleoside triphosphate hydrolases"/>
    <property type="match status" value="1"/>
</dbReference>
<keyword evidence="14" id="KW-1185">Reference proteome</keyword>
<feature type="binding site" evidence="10">
    <location>
        <position position="269"/>
    </location>
    <ligand>
        <name>Zn(2+)</name>
        <dbReference type="ChEBI" id="CHEBI:29105"/>
    </ligand>
</feature>
<dbReference type="EC" id="3.6.1.-" evidence="10"/>
<dbReference type="RefSeq" id="WP_390300220.1">
    <property type="nucleotide sequence ID" value="NZ_JBHULI010000024.1"/>
</dbReference>
<keyword evidence="2 10" id="KW-0690">Ribosome biogenesis</keyword>
<evidence type="ECO:0000256" key="4">
    <source>
        <dbReference type="ARBA" id="ARBA00022730"/>
    </source>
</evidence>
<feature type="domain" description="CP-type G" evidence="12">
    <location>
        <begin position="77"/>
        <end position="238"/>
    </location>
</feature>
<dbReference type="PROSITE" id="PS51721">
    <property type="entry name" value="G_CP"/>
    <property type="match status" value="1"/>
</dbReference>
<keyword evidence="4 10" id="KW-0699">rRNA-binding</keyword>
<feature type="binding site" evidence="10">
    <location>
        <position position="262"/>
    </location>
    <ligand>
        <name>Zn(2+)</name>
        <dbReference type="ChEBI" id="CHEBI:29105"/>
    </ligand>
</feature>
<comment type="subunit">
    <text evidence="10">Monomer. Associates with 30S ribosomal subunit, binds 16S rRNA.</text>
</comment>
<dbReference type="Gene3D" id="1.10.40.50">
    <property type="entry name" value="Probable gtpase engc, domain 3"/>
    <property type="match status" value="1"/>
</dbReference>
<dbReference type="CDD" id="cd04466">
    <property type="entry name" value="S1_YloQ_GTPase"/>
    <property type="match status" value="1"/>
</dbReference>
<keyword evidence="1 10" id="KW-0963">Cytoplasm</keyword>
<proteinExistence type="inferred from homology"/>
<comment type="subcellular location">
    <subcellularLocation>
        <location evidence="10">Cytoplasm</location>
    </subcellularLocation>
</comment>
<feature type="binding site" evidence="10">
    <location>
        <position position="275"/>
    </location>
    <ligand>
        <name>Zn(2+)</name>
        <dbReference type="ChEBI" id="CHEBI:29105"/>
    </ligand>
</feature>
<feature type="domain" description="EngC GTPase" evidence="11">
    <location>
        <begin position="86"/>
        <end position="236"/>
    </location>
</feature>
<organism evidence="13 14">
    <name type="scientific">Gracilimonas halophila</name>
    <dbReference type="NCBI Taxonomy" id="1834464"/>
    <lineage>
        <taxon>Bacteria</taxon>
        <taxon>Pseudomonadati</taxon>
        <taxon>Balneolota</taxon>
        <taxon>Balneolia</taxon>
        <taxon>Balneolales</taxon>
        <taxon>Balneolaceae</taxon>
        <taxon>Gracilimonas</taxon>
    </lineage>
</organism>
<evidence type="ECO:0000256" key="1">
    <source>
        <dbReference type="ARBA" id="ARBA00022490"/>
    </source>
</evidence>
<dbReference type="InterPro" id="IPR012340">
    <property type="entry name" value="NA-bd_OB-fold"/>
</dbReference>
<feature type="binding site" evidence="10">
    <location>
        <begin position="180"/>
        <end position="188"/>
    </location>
    <ligand>
        <name>GTP</name>
        <dbReference type="ChEBI" id="CHEBI:37565"/>
    </ligand>
</feature>
<dbReference type="SUPFAM" id="SSF50249">
    <property type="entry name" value="Nucleic acid-binding proteins"/>
    <property type="match status" value="1"/>
</dbReference>
<name>A0ABW5JIZ9_9BACT</name>
<dbReference type="PANTHER" id="PTHR32120:SF11">
    <property type="entry name" value="SMALL RIBOSOMAL SUBUNIT BIOGENESIS GTPASE RSGA 1, MITOCHONDRIAL-RELATED"/>
    <property type="match status" value="1"/>
</dbReference>
<dbReference type="Pfam" id="PF03193">
    <property type="entry name" value="RsgA_GTPase"/>
    <property type="match status" value="1"/>
</dbReference>
<comment type="similarity">
    <text evidence="10">Belongs to the TRAFAC class YlqF/YawG GTPase family. RsgA subfamily.</text>
</comment>
<comment type="function">
    <text evidence="10">One of several proteins that assist in the late maturation steps of the functional core of the 30S ribosomal subunit. Helps release RbfA from mature subunits. May play a role in the assembly of ribosomal proteins into the subunit. Circularly permuted GTPase that catalyzes slow GTP hydrolysis, GTPase activity is stimulated by the 30S ribosomal subunit.</text>
</comment>
<dbReference type="Pfam" id="PF16745">
    <property type="entry name" value="RsgA_N"/>
    <property type="match status" value="1"/>
</dbReference>
<dbReference type="Gene3D" id="2.40.50.140">
    <property type="entry name" value="Nucleic acid-binding proteins"/>
    <property type="match status" value="1"/>
</dbReference>
<keyword evidence="9 10" id="KW-0342">GTP-binding</keyword>
<keyword evidence="5 10" id="KW-0547">Nucleotide-binding</keyword>
<accession>A0ABW5JIZ9</accession>
<comment type="caution">
    <text evidence="13">The sequence shown here is derived from an EMBL/GenBank/DDBJ whole genome shotgun (WGS) entry which is preliminary data.</text>
</comment>
<dbReference type="PANTHER" id="PTHR32120">
    <property type="entry name" value="SMALL RIBOSOMAL SUBUNIT BIOGENESIS GTPASE RSGA"/>
    <property type="match status" value="1"/>
</dbReference>
<dbReference type="InterPro" id="IPR010914">
    <property type="entry name" value="RsgA_GTPase_dom"/>
</dbReference>
<dbReference type="InterPro" id="IPR031944">
    <property type="entry name" value="RsgA_N"/>
</dbReference>
<keyword evidence="3 10" id="KW-0479">Metal-binding</keyword>
<evidence type="ECO:0000256" key="10">
    <source>
        <dbReference type="HAMAP-Rule" id="MF_01820"/>
    </source>
</evidence>
<evidence type="ECO:0000256" key="6">
    <source>
        <dbReference type="ARBA" id="ARBA00022801"/>
    </source>
</evidence>
<evidence type="ECO:0000256" key="7">
    <source>
        <dbReference type="ARBA" id="ARBA00022833"/>
    </source>
</evidence>
<dbReference type="InterPro" id="IPR027417">
    <property type="entry name" value="P-loop_NTPase"/>
</dbReference>
<evidence type="ECO:0000256" key="9">
    <source>
        <dbReference type="ARBA" id="ARBA00023134"/>
    </source>
</evidence>
<sequence length="301" mass="33707">MQKGRVIQSTGSWYLIDTGEKVVESRLPGRFRLENKQVTNPIAVGDLVDIVINDDASGSIEKIHPRENYITRQATHSKKGEQILVSNLDQACVVQSIKKPRVKEGFIDRFLVTCEAYEVKPVIIINKMDLAKSGGKAFAEELRELYTELGYEFLTTSIQDEESLKKLKELLKEVTSAFIGPSGVGKTSLINAIDPSFDLKVNEVSDFSNKGKHTTTFARLIPLSFGGYIADTPGIREFGLVNIQPWELSLFFPEMLEPRQHCQFSNCTHAHEPKCGVAEAFERGEIAASRYQSYLNMLDSL</sequence>
<keyword evidence="6 10" id="KW-0378">Hydrolase</keyword>
<evidence type="ECO:0000313" key="14">
    <source>
        <dbReference type="Proteomes" id="UP001597460"/>
    </source>
</evidence>
<dbReference type="InterPro" id="IPR004881">
    <property type="entry name" value="Ribosome_biogen_GTPase_RsgA"/>
</dbReference>
<dbReference type="CDD" id="cd01854">
    <property type="entry name" value="YjeQ_EngC"/>
    <property type="match status" value="1"/>
</dbReference>
<keyword evidence="7 10" id="KW-0862">Zinc</keyword>
<reference evidence="14" key="1">
    <citation type="journal article" date="2019" name="Int. J. Syst. Evol. Microbiol.">
        <title>The Global Catalogue of Microorganisms (GCM) 10K type strain sequencing project: providing services to taxonomists for standard genome sequencing and annotation.</title>
        <authorList>
            <consortium name="The Broad Institute Genomics Platform"/>
            <consortium name="The Broad Institute Genome Sequencing Center for Infectious Disease"/>
            <person name="Wu L."/>
            <person name="Ma J."/>
        </authorList>
    </citation>
    <scope>NUCLEOTIDE SEQUENCE [LARGE SCALE GENOMIC DNA]</scope>
    <source>
        <strain evidence="14">KCTC 52042</strain>
    </source>
</reference>
<protein>
    <recommendedName>
        <fullName evidence="10">Small ribosomal subunit biogenesis GTPase RsgA</fullName>
        <ecNumber evidence="10">3.6.1.-</ecNumber>
    </recommendedName>
</protein>
<feature type="binding site" evidence="10">
    <location>
        <position position="267"/>
    </location>
    <ligand>
        <name>Zn(2+)</name>
        <dbReference type="ChEBI" id="CHEBI:29105"/>
    </ligand>
</feature>
<dbReference type="HAMAP" id="MF_01820">
    <property type="entry name" value="GTPase_RsgA"/>
    <property type="match status" value="1"/>
</dbReference>